<accession>A0A931HD65</accession>
<gene>
    <name evidence="2" type="ORF">I5E68_11620</name>
</gene>
<name>A0A931HD65_9SPHN</name>
<keyword evidence="1" id="KW-1133">Transmembrane helix</keyword>
<dbReference type="AlphaFoldDB" id="A0A931HD65"/>
<comment type="caution">
    <text evidence="2">The sequence shown here is derived from an EMBL/GenBank/DDBJ whole genome shotgun (WGS) entry which is preliminary data.</text>
</comment>
<organism evidence="2 3">
    <name type="scientific">Novosphingobium aureum</name>
    <dbReference type="NCBI Taxonomy" id="2792964"/>
    <lineage>
        <taxon>Bacteria</taxon>
        <taxon>Pseudomonadati</taxon>
        <taxon>Pseudomonadota</taxon>
        <taxon>Alphaproteobacteria</taxon>
        <taxon>Sphingomonadales</taxon>
        <taxon>Sphingomonadaceae</taxon>
        <taxon>Novosphingobium</taxon>
    </lineage>
</organism>
<dbReference type="Proteomes" id="UP000617634">
    <property type="component" value="Unassembled WGS sequence"/>
</dbReference>
<keyword evidence="1" id="KW-0472">Membrane</keyword>
<proteinExistence type="predicted"/>
<keyword evidence="1" id="KW-0812">Transmembrane</keyword>
<reference evidence="2" key="1">
    <citation type="submission" date="2020-11" db="EMBL/GenBank/DDBJ databases">
        <title>Novosphingobium aureum sp. nov., a marine bacterium isolated from sediment of a salt flat.</title>
        <authorList>
            <person name="Yoo Y."/>
            <person name="Kim J.-J."/>
        </authorList>
    </citation>
    <scope>NUCLEOTIDE SEQUENCE</scope>
    <source>
        <strain evidence="2">YJ-S2-02</strain>
    </source>
</reference>
<feature type="transmembrane region" description="Helical" evidence="1">
    <location>
        <begin position="6"/>
        <end position="22"/>
    </location>
</feature>
<dbReference type="EMBL" id="JADZGI010000001">
    <property type="protein sequence ID" value="MBH0113599.1"/>
    <property type="molecule type" value="Genomic_DNA"/>
</dbReference>
<evidence type="ECO:0000256" key="1">
    <source>
        <dbReference type="SAM" id="Phobius"/>
    </source>
</evidence>
<sequence>MQSYLQFWTGVTVIAGMIWVTGKRISLHIDNMSLNLGNGSNGLHQMVYEKLHAIESELSEIKATVESVGMTLSKIEDSVVTDSEENPFSFENKPSE</sequence>
<evidence type="ECO:0000313" key="3">
    <source>
        <dbReference type="Proteomes" id="UP000617634"/>
    </source>
</evidence>
<protein>
    <submittedName>
        <fullName evidence="2">Uncharacterized protein</fullName>
    </submittedName>
</protein>
<keyword evidence="3" id="KW-1185">Reference proteome</keyword>
<evidence type="ECO:0000313" key="2">
    <source>
        <dbReference type="EMBL" id="MBH0113599.1"/>
    </source>
</evidence>
<dbReference type="RefSeq" id="WP_197163880.1">
    <property type="nucleotide sequence ID" value="NZ_JADZGI010000001.1"/>
</dbReference>